<dbReference type="RefSeq" id="WP_190455022.1">
    <property type="nucleotide sequence ID" value="NZ_JAMPLM010000004.1"/>
</dbReference>
<proteinExistence type="predicted"/>
<reference evidence="1 2" key="1">
    <citation type="submission" date="2022-04" db="EMBL/GenBank/DDBJ databases">
        <title>Positive selection, recombination, and allopatry shape intraspecific diversity of widespread and dominant cyanobacteria.</title>
        <authorList>
            <person name="Wei J."/>
            <person name="Shu W."/>
            <person name="Hu C."/>
        </authorList>
    </citation>
    <scope>NUCLEOTIDE SEQUENCE [LARGE SCALE GENOMIC DNA]</scope>
    <source>
        <strain evidence="1 2">AS-A4</strain>
    </source>
</reference>
<organism evidence="1 2">
    <name type="scientific">Stenomitos frigidus AS-A4</name>
    <dbReference type="NCBI Taxonomy" id="2933935"/>
    <lineage>
        <taxon>Bacteria</taxon>
        <taxon>Bacillati</taxon>
        <taxon>Cyanobacteriota</taxon>
        <taxon>Cyanophyceae</taxon>
        <taxon>Leptolyngbyales</taxon>
        <taxon>Leptolyngbyaceae</taxon>
        <taxon>Stenomitos</taxon>
    </lineage>
</organism>
<dbReference type="Proteomes" id="UP001476950">
    <property type="component" value="Unassembled WGS sequence"/>
</dbReference>
<keyword evidence="2" id="KW-1185">Reference proteome</keyword>
<accession>A0ABV0KGW2</accession>
<evidence type="ECO:0000313" key="2">
    <source>
        <dbReference type="Proteomes" id="UP001476950"/>
    </source>
</evidence>
<evidence type="ECO:0000313" key="1">
    <source>
        <dbReference type="EMBL" id="MEP1058273.1"/>
    </source>
</evidence>
<name>A0ABV0KGW2_9CYAN</name>
<protein>
    <submittedName>
        <fullName evidence="1">Uncharacterized protein</fullName>
    </submittedName>
</protein>
<comment type="caution">
    <text evidence="1">The sequence shown here is derived from an EMBL/GenBank/DDBJ whole genome shotgun (WGS) entry which is preliminary data.</text>
</comment>
<sequence>MTGLNVGWSGKPSYHCPTSLDGGSAIEELIKMAIVRLTPLVASASWIVIQHKILLFRNCPSRASGVAATARSTSSLSNRFAHNA</sequence>
<gene>
    <name evidence="1" type="ORF">NDI38_07445</name>
</gene>
<dbReference type="EMBL" id="JAMPLM010000004">
    <property type="protein sequence ID" value="MEP1058273.1"/>
    <property type="molecule type" value="Genomic_DNA"/>
</dbReference>